<sequence length="207" mass="24415">MLEGSEVSRLLDILGNRNRRRIIQLLRQKPCFVTEISERLVLSPKAVIEHLQLMEREQLLVSFQDERRRKYYYLSHDINVIVNLQKQDGVTLPSVEENQRTRFARNLEAFRRMVRARDELLDNLEQLEREIESRFAEVMRMRGSFVTDDGDLEIILALSHADLRLAELEEVSSLSTDELKQRLSNLMHTGVVERINDRYRIRGTHGE</sequence>
<keyword evidence="7" id="KW-1185">Reference proteome</keyword>
<dbReference type="InterPro" id="IPR011991">
    <property type="entry name" value="ArsR-like_HTH"/>
</dbReference>
<proteinExistence type="predicted"/>
<dbReference type="OrthoDB" id="9623at2157"/>
<dbReference type="InterPro" id="IPR051081">
    <property type="entry name" value="HTH_MetalResp_TranReg"/>
</dbReference>
<dbReference type="InterPro" id="IPR036390">
    <property type="entry name" value="WH_DNA-bd_sf"/>
</dbReference>
<dbReference type="Pfam" id="PF21476">
    <property type="entry name" value="PF0610-like_N"/>
    <property type="match status" value="1"/>
</dbReference>
<dbReference type="InterPro" id="IPR036388">
    <property type="entry name" value="WH-like_DNA-bd_sf"/>
</dbReference>
<keyword evidence="4" id="KW-0175">Coiled coil</keyword>
<dbReference type="InterPro" id="IPR049159">
    <property type="entry name" value="PF0610-like_wHTH_N"/>
</dbReference>
<evidence type="ECO:0000256" key="4">
    <source>
        <dbReference type="SAM" id="Coils"/>
    </source>
</evidence>
<dbReference type="SUPFAM" id="SSF46785">
    <property type="entry name" value="Winged helix' DNA-binding domain"/>
    <property type="match status" value="2"/>
</dbReference>
<feature type="coiled-coil region" evidence="4">
    <location>
        <begin position="110"/>
        <end position="141"/>
    </location>
</feature>
<comment type="caution">
    <text evidence="6">The sequence shown here is derived from an EMBL/GenBank/DDBJ whole genome shotgun (WGS) entry which is preliminary data.</text>
</comment>
<gene>
    <name evidence="6" type="ORF">SZ63_09100</name>
</gene>
<keyword evidence="3" id="KW-0804">Transcription</keyword>
<evidence type="ECO:0000259" key="5">
    <source>
        <dbReference type="PROSITE" id="PS50987"/>
    </source>
</evidence>
<evidence type="ECO:0000256" key="1">
    <source>
        <dbReference type="ARBA" id="ARBA00023015"/>
    </source>
</evidence>
<feature type="domain" description="HTH arsR-type" evidence="5">
    <location>
        <begin position="1"/>
        <end position="93"/>
    </location>
</feature>
<dbReference type="PATRIC" id="fig|1550566.3.peg.1980"/>
<dbReference type="GO" id="GO:0003700">
    <property type="term" value="F:DNA-binding transcription factor activity"/>
    <property type="evidence" value="ECO:0007669"/>
    <property type="project" value="InterPro"/>
</dbReference>
<organism evidence="6 7">
    <name type="scientific">Methanoculleus sediminis</name>
    <dbReference type="NCBI Taxonomy" id="1550566"/>
    <lineage>
        <taxon>Archaea</taxon>
        <taxon>Methanobacteriati</taxon>
        <taxon>Methanobacteriota</taxon>
        <taxon>Stenosarchaea group</taxon>
        <taxon>Methanomicrobia</taxon>
        <taxon>Methanomicrobiales</taxon>
        <taxon>Methanomicrobiaceae</taxon>
        <taxon>Methanoculleus</taxon>
    </lineage>
</organism>
<dbReference type="EMBL" id="JXOJ01000004">
    <property type="protein sequence ID" value="KLK87767.1"/>
    <property type="molecule type" value="Genomic_DNA"/>
</dbReference>
<name>A0A0H1R4Y9_9EURY</name>
<dbReference type="AlphaFoldDB" id="A0A0H1R4Y9"/>
<accession>A0A0H1R4Y9</accession>
<evidence type="ECO:0000256" key="3">
    <source>
        <dbReference type="ARBA" id="ARBA00023163"/>
    </source>
</evidence>
<dbReference type="RefSeq" id="WP_048184462.1">
    <property type="nucleotide sequence ID" value="NZ_JXOJ01000004.1"/>
</dbReference>
<protein>
    <submittedName>
        <fullName evidence="6">ArsR family transcriptional regulator</fullName>
    </submittedName>
</protein>
<dbReference type="CDD" id="cd00090">
    <property type="entry name" value="HTH_ARSR"/>
    <property type="match status" value="1"/>
</dbReference>
<dbReference type="InterPro" id="IPR001845">
    <property type="entry name" value="HTH_ArsR_DNA-bd_dom"/>
</dbReference>
<dbReference type="Proteomes" id="UP000035301">
    <property type="component" value="Unassembled WGS sequence"/>
</dbReference>
<dbReference type="SMART" id="SM00418">
    <property type="entry name" value="HTH_ARSR"/>
    <property type="match status" value="1"/>
</dbReference>
<dbReference type="PROSITE" id="PS50987">
    <property type="entry name" value="HTH_ARSR_2"/>
    <property type="match status" value="1"/>
</dbReference>
<dbReference type="STRING" id="1550566.SZ63_09100"/>
<dbReference type="GO" id="GO:0003677">
    <property type="term" value="F:DNA binding"/>
    <property type="evidence" value="ECO:0007669"/>
    <property type="project" value="UniProtKB-KW"/>
</dbReference>
<evidence type="ECO:0000313" key="7">
    <source>
        <dbReference type="Proteomes" id="UP000035301"/>
    </source>
</evidence>
<dbReference type="Gene3D" id="1.10.10.10">
    <property type="entry name" value="Winged helix-like DNA-binding domain superfamily/Winged helix DNA-binding domain"/>
    <property type="match status" value="1"/>
</dbReference>
<keyword evidence="1" id="KW-0805">Transcription regulation</keyword>
<keyword evidence="2" id="KW-0238">DNA-binding</keyword>
<dbReference type="PANTHER" id="PTHR33154:SF33">
    <property type="entry name" value="TRANSCRIPTIONAL REPRESSOR SDPR"/>
    <property type="match status" value="1"/>
</dbReference>
<evidence type="ECO:0000256" key="2">
    <source>
        <dbReference type="ARBA" id="ARBA00023125"/>
    </source>
</evidence>
<evidence type="ECO:0000313" key="6">
    <source>
        <dbReference type="EMBL" id="KLK87767.1"/>
    </source>
</evidence>
<dbReference type="PANTHER" id="PTHR33154">
    <property type="entry name" value="TRANSCRIPTIONAL REGULATOR, ARSR FAMILY"/>
    <property type="match status" value="1"/>
</dbReference>
<reference evidence="6 7" key="1">
    <citation type="journal article" date="2015" name="Int. J. Syst. Evol. Microbiol.">
        <title>Methanoculleus sediminis sp. nov., a methanogen from sediments near a submarine mud volcano.</title>
        <authorList>
            <person name="Chen S.C."/>
            <person name="Chen M.F."/>
            <person name="Lai M.C."/>
            <person name="Weng C.Y."/>
            <person name="Wu S.Y."/>
            <person name="Lin S."/>
            <person name="Yang T.F."/>
            <person name="Chen P.C."/>
        </authorList>
    </citation>
    <scope>NUCLEOTIDE SEQUENCE [LARGE SCALE GENOMIC DNA]</scope>
    <source>
        <strain evidence="6 7">S3Fa</strain>
    </source>
</reference>